<keyword evidence="3" id="KW-1185">Reference proteome</keyword>
<evidence type="ECO:0000313" key="2">
    <source>
        <dbReference type="EMBL" id="KAL1277341.1"/>
    </source>
</evidence>
<name>A0ABR3NKX9_9TELE</name>
<feature type="domain" description="HAT C-terminal dimerisation" evidence="1">
    <location>
        <begin position="74"/>
        <end position="128"/>
    </location>
</feature>
<dbReference type="EMBL" id="JAYMGO010000003">
    <property type="protein sequence ID" value="KAL1277341.1"/>
    <property type="molecule type" value="Genomic_DNA"/>
</dbReference>
<evidence type="ECO:0000259" key="1">
    <source>
        <dbReference type="Pfam" id="PF05699"/>
    </source>
</evidence>
<dbReference type="InterPro" id="IPR052958">
    <property type="entry name" value="IFN-induced_PKR_regulator"/>
</dbReference>
<dbReference type="Pfam" id="PF05699">
    <property type="entry name" value="Dimer_Tnp_hAT"/>
    <property type="match status" value="1"/>
</dbReference>
<dbReference type="InterPro" id="IPR008906">
    <property type="entry name" value="HATC_C_dom"/>
</dbReference>
<comment type="caution">
    <text evidence="2">The sequence shown here is derived from an EMBL/GenBank/DDBJ whole genome shotgun (WGS) entry which is preliminary data.</text>
</comment>
<protein>
    <recommendedName>
        <fullName evidence="1">HAT C-terminal dimerisation domain-containing protein</fullName>
    </recommendedName>
</protein>
<gene>
    <name evidence="2" type="ORF">QQF64_024014</name>
</gene>
<organism evidence="2 3">
    <name type="scientific">Cirrhinus molitorella</name>
    <name type="common">mud carp</name>
    <dbReference type="NCBI Taxonomy" id="172907"/>
    <lineage>
        <taxon>Eukaryota</taxon>
        <taxon>Metazoa</taxon>
        <taxon>Chordata</taxon>
        <taxon>Craniata</taxon>
        <taxon>Vertebrata</taxon>
        <taxon>Euteleostomi</taxon>
        <taxon>Actinopterygii</taxon>
        <taxon>Neopterygii</taxon>
        <taxon>Teleostei</taxon>
        <taxon>Ostariophysi</taxon>
        <taxon>Cypriniformes</taxon>
        <taxon>Cyprinidae</taxon>
        <taxon>Labeoninae</taxon>
        <taxon>Labeonini</taxon>
        <taxon>Cirrhinus</taxon>
    </lineage>
</organism>
<dbReference type="Proteomes" id="UP001558613">
    <property type="component" value="Unassembled WGS sequence"/>
</dbReference>
<evidence type="ECO:0000313" key="3">
    <source>
        <dbReference type="Proteomes" id="UP001558613"/>
    </source>
</evidence>
<proteinExistence type="predicted"/>
<dbReference type="PANTHER" id="PTHR46289:SF17">
    <property type="entry name" value="HAT C-TERMINAL DIMERISATION DOMAIN-CONTAINING PROTEIN"/>
    <property type="match status" value="1"/>
</dbReference>
<accession>A0ABR3NKX9</accession>
<reference evidence="2 3" key="1">
    <citation type="submission" date="2023-09" db="EMBL/GenBank/DDBJ databases">
        <authorList>
            <person name="Wang M."/>
        </authorList>
    </citation>
    <scope>NUCLEOTIDE SEQUENCE [LARGE SCALE GENOMIC DNA]</scope>
    <source>
        <strain evidence="2">GT-2023</strain>
        <tissue evidence="2">Liver</tissue>
    </source>
</reference>
<sequence>MSCLCWEELNLSLQQRSQTTSGMQAAVEHLTRGIQDKRSEGASKLKMFQANYKYATSSELADILREMVPEVRHLFKQVEVLLRLLMVVPASSAEAERSFSGLRRLKTWLRTSMTQTRLNNLAICHVHQEKLDALDRRHICQRLWQAVLTFIHLQDMHS</sequence>
<dbReference type="PANTHER" id="PTHR46289">
    <property type="entry name" value="52 KDA REPRESSOR OF THE INHIBITOR OF THE PROTEIN KINASE-LIKE PROTEIN-RELATED"/>
    <property type="match status" value="1"/>
</dbReference>